<dbReference type="OrthoDB" id="10380199at2759"/>
<name>E4Y2E3_OIKDI</name>
<keyword evidence="3" id="KW-0472">Membrane</keyword>
<dbReference type="EMBL" id="FN653822">
    <property type="protein sequence ID" value="CBY16037.1"/>
    <property type="molecule type" value="Genomic_DNA"/>
</dbReference>
<sequence>MNEDEEEGKTECLPTCCQPDGKCSSSRLALINSEDAVLGTWTKNSTLNLLCKNATGCEADYITELSTSSIVLFSKITDEFVILVIYNESSSLLSKVLVAKDGSRTTVAKIEISPESENLFLEQEEQWKYERGILSKEESKFELSNCSGAGSDCSLCQKQADPECRFVSNACVPVDFFRATRAWGCPLEPLIPQKFYLIKVQIPNSTISETTWLRENGREIETSFGDSKEESYGVFIEEEELAQIDKVFVKSGEMNYELTVTENMLFTQSPMQQMLNSKDKNMGCDERLKSAFIEKTKVEMALHRNLKSQKETETILNEKIAESQNLFDENSQLKIAIENNERKFEAEKEELKDEIEKVEKKLEELKKTLKIRNEKMELKTAEFSHYESEQSALYCGNALEFFSGFIALTLAVFLFTLWKFISFRKKKQKEEKLENGHIIVSGNSTNSKKTKNNSNSNMEKIEIRADDDPIIPRSMSPYTPTGFTAGYASLSPIPSKIASARSLARSKTATPTAFEPAPEPAEHEPHFELWRSGKSGRGNCPTYQFHAPKSSSLK</sequence>
<evidence type="ECO:0000313" key="5">
    <source>
        <dbReference type="Proteomes" id="UP000001307"/>
    </source>
</evidence>
<feature type="region of interest" description="Disordered" evidence="2">
    <location>
        <begin position="501"/>
        <end position="554"/>
    </location>
</feature>
<feature type="non-terminal residue" evidence="4">
    <location>
        <position position="554"/>
    </location>
</feature>
<keyword evidence="5" id="KW-1185">Reference proteome</keyword>
<evidence type="ECO:0000256" key="3">
    <source>
        <dbReference type="SAM" id="Phobius"/>
    </source>
</evidence>
<protein>
    <submittedName>
        <fullName evidence="4">Uncharacterized protein</fullName>
    </submittedName>
</protein>
<reference evidence="4" key="1">
    <citation type="journal article" date="2010" name="Science">
        <title>Plasticity of animal genome architecture unmasked by rapid evolution of a pelagic tunicate.</title>
        <authorList>
            <person name="Denoeud F."/>
            <person name="Henriet S."/>
            <person name="Mungpakdee S."/>
            <person name="Aury J.M."/>
            <person name="Da Silva C."/>
            <person name="Brinkmann H."/>
            <person name="Mikhaleva J."/>
            <person name="Olsen L.C."/>
            <person name="Jubin C."/>
            <person name="Canestro C."/>
            <person name="Bouquet J.M."/>
            <person name="Danks G."/>
            <person name="Poulain J."/>
            <person name="Campsteijn C."/>
            <person name="Adamski M."/>
            <person name="Cross I."/>
            <person name="Yadetie F."/>
            <person name="Muffato M."/>
            <person name="Louis A."/>
            <person name="Butcher S."/>
            <person name="Tsagkogeorga G."/>
            <person name="Konrad A."/>
            <person name="Singh S."/>
            <person name="Jensen M.F."/>
            <person name="Cong E.H."/>
            <person name="Eikeseth-Otteraa H."/>
            <person name="Noel B."/>
            <person name="Anthouard V."/>
            <person name="Porcel B.M."/>
            <person name="Kachouri-Lafond R."/>
            <person name="Nishino A."/>
            <person name="Ugolini M."/>
            <person name="Chourrout P."/>
            <person name="Nishida H."/>
            <person name="Aasland R."/>
            <person name="Huzurbazar S."/>
            <person name="Westhof E."/>
            <person name="Delsuc F."/>
            <person name="Lehrach H."/>
            <person name="Reinhardt R."/>
            <person name="Weissenbach J."/>
            <person name="Roy S.W."/>
            <person name="Artiguenave F."/>
            <person name="Postlethwait J.H."/>
            <person name="Manak J.R."/>
            <person name="Thompson E.M."/>
            <person name="Jaillon O."/>
            <person name="Du Pasquier L."/>
            <person name="Boudinot P."/>
            <person name="Liberles D.A."/>
            <person name="Volff J.N."/>
            <person name="Philippe H."/>
            <person name="Lenhard B."/>
            <person name="Roest Crollius H."/>
            <person name="Wincker P."/>
            <person name="Chourrout D."/>
        </authorList>
    </citation>
    <scope>NUCLEOTIDE SEQUENCE [LARGE SCALE GENOMIC DNA]</scope>
</reference>
<evidence type="ECO:0000256" key="1">
    <source>
        <dbReference type="SAM" id="Coils"/>
    </source>
</evidence>
<feature type="transmembrane region" description="Helical" evidence="3">
    <location>
        <begin position="401"/>
        <end position="421"/>
    </location>
</feature>
<dbReference type="Proteomes" id="UP000001307">
    <property type="component" value="Unassembled WGS sequence"/>
</dbReference>
<dbReference type="AlphaFoldDB" id="E4Y2E3"/>
<proteinExistence type="predicted"/>
<feature type="compositionally biased region" description="Basic and acidic residues" evidence="2">
    <location>
        <begin position="520"/>
        <end position="531"/>
    </location>
</feature>
<dbReference type="InParanoid" id="E4Y2E3"/>
<gene>
    <name evidence="4" type="ORF">GSOID_T00016337001</name>
</gene>
<evidence type="ECO:0000313" key="4">
    <source>
        <dbReference type="EMBL" id="CBY16037.1"/>
    </source>
</evidence>
<keyword evidence="3" id="KW-0812">Transmembrane</keyword>
<organism evidence="4">
    <name type="scientific">Oikopleura dioica</name>
    <name type="common">Tunicate</name>
    <dbReference type="NCBI Taxonomy" id="34765"/>
    <lineage>
        <taxon>Eukaryota</taxon>
        <taxon>Metazoa</taxon>
        <taxon>Chordata</taxon>
        <taxon>Tunicata</taxon>
        <taxon>Appendicularia</taxon>
        <taxon>Copelata</taxon>
        <taxon>Oikopleuridae</taxon>
        <taxon>Oikopleura</taxon>
    </lineage>
</organism>
<keyword evidence="1" id="KW-0175">Coiled coil</keyword>
<feature type="coiled-coil region" evidence="1">
    <location>
        <begin position="330"/>
        <end position="382"/>
    </location>
</feature>
<keyword evidence="3" id="KW-1133">Transmembrane helix</keyword>
<evidence type="ECO:0000256" key="2">
    <source>
        <dbReference type="SAM" id="MobiDB-lite"/>
    </source>
</evidence>
<accession>E4Y2E3</accession>